<protein>
    <submittedName>
        <fullName evidence="1">Uncharacterized protein</fullName>
    </submittedName>
</protein>
<organism evidence="1 2">
    <name type="scientific">Diplocarpon rosae</name>
    <dbReference type="NCBI Taxonomy" id="946125"/>
    <lineage>
        <taxon>Eukaryota</taxon>
        <taxon>Fungi</taxon>
        <taxon>Dikarya</taxon>
        <taxon>Ascomycota</taxon>
        <taxon>Pezizomycotina</taxon>
        <taxon>Leotiomycetes</taxon>
        <taxon>Helotiales</taxon>
        <taxon>Drepanopezizaceae</taxon>
        <taxon>Diplocarpon</taxon>
    </lineage>
</organism>
<proteinExistence type="predicted"/>
<comment type="caution">
    <text evidence="1">The sequence shown here is derived from an EMBL/GenBank/DDBJ whole genome shotgun (WGS) entry which is preliminary data.</text>
</comment>
<evidence type="ECO:0000313" key="2">
    <source>
        <dbReference type="Proteomes" id="UP001285354"/>
    </source>
</evidence>
<dbReference type="Gene3D" id="3.30.420.40">
    <property type="match status" value="1"/>
</dbReference>
<keyword evidence="2" id="KW-1185">Reference proteome</keyword>
<reference evidence="1" key="1">
    <citation type="submission" date="2023-06" db="EMBL/GenBank/DDBJ databases">
        <title>Draft genome of Marssonina rosae.</title>
        <authorList>
            <person name="Cheng Q."/>
        </authorList>
    </citation>
    <scope>NUCLEOTIDE SEQUENCE</scope>
    <source>
        <strain evidence="1">R4</strain>
    </source>
</reference>
<dbReference type="AlphaFoldDB" id="A0AAD9SSX6"/>
<name>A0AAD9SSX6_9HELO</name>
<dbReference type="Proteomes" id="UP001285354">
    <property type="component" value="Unassembled WGS sequence"/>
</dbReference>
<evidence type="ECO:0000313" key="1">
    <source>
        <dbReference type="EMBL" id="KAK2624068.1"/>
    </source>
</evidence>
<gene>
    <name evidence="1" type="ORF">QTJ16_006702</name>
</gene>
<accession>A0AAD9SSX6</accession>
<sequence>MATLERKVGTGTLHNTPMVFYLKVPAIWTEAAKDKILGAFRAARSNAPAFIVSEPEAAAVYALQRLDPK</sequence>
<dbReference type="EMBL" id="JAUBYV010000011">
    <property type="protein sequence ID" value="KAK2624068.1"/>
    <property type="molecule type" value="Genomic_DNA"/>
</dbReference>